<dbReference type="RefSeq" id="WP_321564875.1">
    <property type="nucleotide sequence ID" value="NZ_CP139558.1"/>
</dbReference>
<sequence length="222" mass="24527">MRVFFVLLIILTESICSGFAQVNVPLLHQLVAESQSEHSKQEEARNKQALVWANEDVNRLAMIRLQQGYRTLQDRFHTLSIVIGAAQIGLQAAPIIAEITRQQRLIIGMAENSPTLIALVYNVEADLTGRAYLLGNYLYGLLLSIGDLNQMKASDRRILMAHVLTELRRIEGTSQGLVTIMRDAAIGKVLAADSPFPVYVNSDKQIGSTILNKAANFKLTAP</sequence>
<evidence type="ECO:0000313" key="2">
    <source>
        <dbReference type="Proteomes" id="UP001324380"/>
    </source>
</evidence>
<keyword evidence="2" id="KW-1185">Reference proteome</keyword>
<name>A0ABZ0TS78_9SPHI</name>
<gene>
    <name evidence="1" type="ORF">SNE25_09585</name>
</gene>
<accession>A0ABZ0TS78</accession>
<dbReference type="EMBL" id="CP139558">
    <property type="protein sequence ID" value="WPU95769.1"/>
    <property type="molecule type" value="Genomic_DNA"/>
</dbReference>
<protein>
    <submittedName>
        <fullName evidence="1">Uncharacterized protein</fullName>
    </submittedName>
</protein>
<evidence type="ECO:0000313" key="1">
    <source>
        <dbReference type="EMBL" id="WPU95769.1"/>
    </source>
</evidence>
<dbReference type="Proteomes" id="UP001324380">
    <property type="component" value="Chromosome"/>
</dbReference>
<reference evidence="1 2" key="1">
    <citation type="submission" date="2023-11" db="EMBL/GenBank/DDBJ databases">
        <title>Analysis of the Genomes of Mucilaginibacter gossypii cycad 4 and M. sabulilitoris SNA2: microbes with the potential for plant growth promotion.</title>
        <authorList>
            <person name="Hirsch A.M."/>
            <person name="Humm E."/>
            <person name="Rubbi M."/>
            <person name="Del Vecchio G."/>
            <person name="Ha S.M."/>
            <person name="Pellegrini M."/>
            <person name="Gunsalus R.P."/>
        </authorList>
    </citation>
    <scope>NUCLEOTIDE SEQUENCE [LARGE SCALE GENOMIC DNA]</scope>
    <source>
        <strain evidence="1 2">SNA2</strain>
    </source>
</reference>
<organism evidence="1 2">
    <name type="scientific">Mucilaginibacter sabulilitoris</name>
    <dbReference type="NCBI Taxonomy" id="1173583"/>
    <lineage>
        <taxon>Bacteria</taxon>
        <taxon>Pseudomonadati</taxon>
        <taxon>Bacteroidota</taxon>
        <taxon>Sphingobacteriia</taxon>
        <taxon>Sphingobacteriales</taxon>
        <taxon>Sphingobacteriaceae</taxon>
        <taxon>Mucilaginibacter</taxon>
    </lineage>
</organism>
<proteinExistence type="predicted"/>